<dbReference type="InterPro" id="IPR001694">
    <property type="entry name" value="NADH_UbQ_OxRdtase_su1/FPO"/>
</dbReference>
<accession>A0A1L7AAR1</accession>
<comment type="subcellular location">
    <subcellularLocation>
        <location evidence="1">Membrane</location>
        <topology evidence="1">Multi-pass membrane protein</topology>
    </subcellularLocation>
</comment>
<dbReference type="KEGG" id="rgi:RGI145_00480"/>
<evidence type="ECO:0000256" key="2">
    <source>
        <dbReference type="ARBA" id="ARBA00022692"/>
    </source>
</evidence>
<dbReference type="PANTHER" id="PTHR43359">
    <property type="entry name" value="FORMATE HYDROGENLYASE SUBUNIT 4"/>
    <property type="match status" value="1"/>
</dbReference>
<feature type="transmembrane region" description="Helical" evidence="5">
    <location>
        <begin position="140"/>
        <end position="168"/>
    </location>
</feature>
<protein>
    <recommendedName>
        <fullName evidence="8">Formate hydrogenlyase subunit 4</fullName>
    </recommendedName>
</protein>
<evidence type="ECO:0008006" key="8">
    <source>
        <dbReference type="Google" id="ProtNLM"/>
    </source>
</evidence>
<dbReference type="AlphaFoldDB" id="A0A1L7AAR1"/>
<evidence type="ECO:0000256" key="5">
    <source>
        <dbReference type="SAM" id="Phobius"/>
    </source>
</evidence>
<feature type="transmembrane region" description="Helical" evidence="5">
    <location>
        <begin position="70"/>
        <end position="89"/>
    </location>
</feature>
<dbReference type="GO" id="GO:0005886">
    <property type="term" value="C:plasma membrane"/>
    <property type="evidence" value="ECO:0007669"/>
    <property type="project" value="TreeGrafter"/>
</dbReference>
<keyword evidence="3 5" id="KW-1133">Transmembrane helix</keyword>
<keyword evidence="4 5" id="KW-0472">Membrane</keyword>
<dbReference type="STRING" id="257708.RGI145_00480"/>
<dbReference type="Proteomes" id="UP000185494">
    <property type="component" value="Chromosome 1"/>
</dbReference>
<feature type="transmembrane region" description="Helical" evidence="5">
    <location>
        <begin position="250"/>
        <end position="275"/>
    </location>
</feature>
<dbReference type="EMBL" id="CP015583">
    <property type="protein sequence ID" value="APT55823.1"/>
    <property type="molecule type" value="Genomic_DNA"/>
</dbReference>
<evidence type="ECO:0000256" key="3">
    <source>
        <dbReference type="ARBA" id="ARBA00022989"/>
    </source>
</evidence>
<evidence type="ECO:0000256" key="1">
    <source>
        <dbReference type="ARBA" id="ARBA00004141"/>
    </source>
</evidence>
<name>A0A1L7AAR1_9PROT</name>
<sequence>MSLLLALLAQLLHWALILLAAPLLAGGARWLRLRLAGRRGAPPWQEWHDLRRLVAKQPNLPEDASALSRILPYASFATALAAAGLVPAFTTGMLLAPLADLVLLAGLVGLGRALLALAGLEAGRAQGGLAASRLLADAVLAGPALLAVVLVLSMLAGGTGLATVAAGVRDGGVGLQLPLLLCLGALLAVAQVECGAETGAMLPAEASGRHLALWSLARDLWLLFWLDLLAAVFLPFGLAPEAVETSWLTWPLGLLAWAAKLLVVGAVFALAGVLVAGMRRQRLPEMLGAALLLAVLGAVLLFLGARVA</sequence>
<dbReference type="eggNOG" id="COG0650">
    <property type="taxonomic scope" value="Bacteria"/>
</dbReference>
<organism evidence="6 7">
    <name type="scientific">Roseomonas gilardii</name>
    <dbReference type="NCBI Taxonomy" id="257708"/>
    <lineage>
        <taxon>Bacteria</taxon>
        <taxon>Pseudomonadati</taxon>
        <taxon>Pseudomonadota</taxon>
        <taxon>Alphaproteobacteria</taxon>
        <taxon>Acetobacterales</taxon>
        <taxon>Roseomonadaceae</taxon>
        <taxon>Roseomonas</taxon>
    </lineage>
</organism>
<dbReference type="RefSeq" id="WP_075796794.1">
    <property type="nucleotide sequence ID" value="NZ_CP015583.1"/>
</dbReference>
<reference evidence="6 7" key="1">
    <citation type="submission" date="2016-05" db="EMBL/GenBank/DDBJ databases">
        <title>Complete Genome and Methylome Analysis of Psychrotrophic Bacterial Isolates from Antarctic Lake Untersee.</title>
        <authorList>
            <person name="Fomenkov A."/>
            <person name="Akimov V.N."/>
            <person name="Vasilyeva L.V."/>
            <person name="Andersen D."/>
            <person name="Vincze T."/>
            <person name="Roberts R.J."/>
        </authorList>
    </citation>
    <scope>NUCLEOTIDE SEQUENCE [LARGE SCALE GENOMIC DNA]</scope>
    <source>
        <strain evidence="6 7">U14-5</strain>
    </source>
</reference>
<gene>
    <name evidence="6" type="ORF">RGI145_00480</name>
</gene>
<keyword evidence="2 5" id="KW-0812">Transmembrane</keyword>
<dbReference type="InterPro" id="IPR052561">
    <property type="entry name" value="ComplexI_Subunit1"/>
</dbReference>
<feature type="transmembrane region" description="Helical" evidence="5">
    <location>
        <begin position="287"/>
        <end position="305"/>
    </location>
</feature>
<feature type="transmembrane region" description="Helical" evidence="5">
    <location>
        <begin position="220"/>
        <end position="238"/>
    </location>
</feature>
<dbReference type="Pfam" id="PF00146">
    <property type="entry name" value="NADHdh"/>
    <property type="match status" value="1"/>
</dbReference>
<dbReference type="PANTHER" id="PTHR43359:SF1">
    <property type="entry name" value="FORMATE HYDROGENLYASE SUBUNIT 4-RELATED"/>
    <property type="match status" value="1"/>
</dbReference>
<evidence type="ECO:0000313" key="7">
    <source>
        <dbReference type="Proteomes" id="UP000185494"/>
    </source>
</evidence>
<feature type="transmembrane region" description="Helical" evidence="5">
    <location>
        <begin position="101"/>
        <end position="120"/>
    </location>
</feature>
<proteinExistence type="predicted"/>
<evidence type="ECO:0000256" key="4">
    <source>
        <dbReference type="ARBA" id="ARBA00023136"/>
    </source>
</evidence>
<evidence type="ECO:0000313" key="6">
    <source>
        <dbReference type="EMBL" id="APT55823.1"/>
    </source>
</evidence>